<protein>
    <submittedName>
        <fullName evidence="1">Uncharacterized protein</fullName>
    </submittedName>
</protein>
<comment type="caution">
    <text evidence="1">The sequence shown here is derived from an EMBL/GenBank/DDBJ whole genome shotgun (WGS) entry which is preliminary data.</text>
</comment>
<sequence length="52" mass="5825">LIFNWYIKSGVVSSLKDIRAMGFNCVLGEKNGASILTQKILDEMKRFAFIAS</sequence>
<accession>X1QNB1</accession>
<dbReference type="AlphaFoldDB" id="X1QNB1"/>
<dbReference type="EMBL" id="BARV01045554">
    <property type="protein sequence ID" value="GAI70012.1"/>
    <property type="molecule type" value="Genomic_DNA"/>
</dbReference>
<evidence type="ECO:0000313" key="1">
    <source>
        <dbReference type="EMBL" id="GAI70012.1"/>
    </source>
</evidence>
<reference evidence="1" key="1">
    <citation type="journal article" date="2014" name="Front. Microbiol.">
        <title>High frequency of phylogenetically diverse reductive dehalogenase-homologous genes in deep subseafloor sedimentary metagenomes.</title>
        <authorList>
            <person name="Kawai M."/>
            <person name="Futagami T."/>
            <person name="Toyoda A."/>
            <person name="Takaki Y."/>
            <person name="Nishi S."/>
            <person name="Hori S."/>
            <person name="Arai W."/>
            <person name="Tsubouchi T."/>
            <person name="Morono Y."/>
            <person name="Uchiyama I."/>
            <person name="Ito T."/>
            <person name="Fujiyama A."/>
            <person name="Inagaki F."/>
            <person name="Takami H."/>
        </authorList>
    </citation>
    <scope>NUCLEOTIDE SEQUENCE</scope>
    <source>
        <strain evidence="1">Expedition CK06-06</strain>
    </source>
</reference>
<proteinExistence type="predicted"/>
<organism evidence="1">
    <name type="scientific">marine sediment metagenome</name>
    <dbReference type="NCBI Taxonomy" id="412755"/>
    <lineage>
        <taxon>unclassified sequences</taxon>
        <taxon>metagenomes</taxon>
        <taxon>ecological metagenomes</taxon>
    </lineage>
</organism>
<gene>
    <name evidence="1" type="ORF">S06H3_66651</name>
</gene>
<feature type="non-terminal residue" evidence="1">
    <location>
        <position position="52"/>
    </location>
</feature>
<feature type="non-terminal residue" evidence="1">
    <location>
        <position position="1"/>
    </location>
</feature>
<name>X1QNB1_9ZZZZ</name>